<keyword evidence="5" id="KW-0411">Iron-sulfur</keyword>
<evidence type="ECO:0000313" key="8">
    <source>
        <dbReference type="EMBL" id="MBS3057110.1"/>
    </source>
</evidence>
<keyword evidence="4" id="KW-0408">Iron</keyword>
<feature type="domain" description="Radical SAM core" evidence="7">
    <location>
        <begin position="199"/>
        <end position="445"/>
    </location>
</feature>
<dbReference type="Pfam" id="PF04055">
    <property type="entry name" value="Radical_SAM"/>
    <property type="match status" value="1"/>
</dbReference>
<comment type="cofactor">
    <cofactor evidence="1">
        <name>[4Fe-4S] cluster</name>
        <dbReference type="ChEBI" id="CHEBI:49883"/>
    </cofactor>
</comment>
<dbReference type="InterPro" id="IPR006638">
    <property type="entry name" value="Elp3/MiaA/NifB-like_rSAM"/>
</dbReference>
<dbReference type="SFLD" id="SFLDS00029">
    <property type="entry name" value="Radical_SAM"/>
    <property type="match status" value="1"/>
</dbReference>
<dbReference type="CDD" id="cd01335">
    <property type="entry name" value="Radical_SAM"/>
    <property type="match status" value="1"/>
</dbReference>
<dbReference type="Gene3D" id="3.40.50.280">
    <property type="entry name" value="Cobalamin-binding domain"/>
    <property type="match status" value="1"/>
</dbReference>
<dbReference type="PANTHER" id="PTHR43409">
    <property type="entry name" value="ANAEROBIC MAGNESIUM-PROTOPORPHYRIN IX MONOMETHYL ESTER CYCLASE-RELATED"/>
    <property type="match status" value="1"/>
</dbReference>
<sequence length="496" mass="56532">MAELVMVYPRTGYDIKNVSVDMPLASLSVASMVSEERETKIIDMRIDADWEKHLKQELQKEPVAVGISSMTGTQIKFGLDACRVVKDSNAHIPVVWGGIHATLLPQQTLQNELIDVVAIGEGEIVIAPLLNALEKNNEKKRLELLKKTNNIIFKQRKGKEERQVKTKSAGFADLDKLPALPYELIDIENYIHTKSMVGKGTEKALPFITSRGCPYRCTFCCNPRLSLRRWRCMSAERSYALVNEMVEQFDLDAVIFHDENFFANPARAEKIAELINNKFNFGIQARMDALGRVDLQKMERYGLSVVQPGIESGSERILQLIKKDESVSEILKVNKKLAKTSIVSVYNFMMGFPTETNQELVESTDLALKLIKENPNAELSGFYVFAPYPGTELFDFAVANGFSVPNTLEGWAIYSRQHLQTPWIQDKLDVIKNIMYTSKLVDGKRLEGMLSSLHMPRSLLKKFGSHYRKRWEKHDFSNKIDTKLMNFITRTYFGWE</sequence>
<dbReference type="GO" id="GO:0046872">
    <property type="term" value="F:metal ion binding"/>
    <property type="evidence" value="ECO:0007669"/>
    <property type="project" value="UniProtKB-KW"/>
</dbReference>
<dbReference type="GO" id="GO:0051539">
    <property type="term" value="F:4 iron, 4 sulfur cluster binding"/>
    <property type="evidence" value="ECO:0007669"/>
    <property type="project" value="UniProtKB-KW"/>
</dbReference>
<evidence type="ECO:0000313" key="9">
    <source>
        <dbReference type="Proteomes" id="UP000677687"/>
    </source>
</evidence>
<reference evidence="8" key="1">
    <citation type="submission" date="2021-03" db="EMBL/GenBank/DDBJ databases">
        <authorList>
            <person name="Jaffe A."/>
        </authorList>
    </citation>
    <scope>NUCLEOTIDE SEQUENCE</scope>
    <source>
        <strain evidence="8">RIFCSPHIGHO2_01_FULL_AR10_44_11</strain>
    </source>
</reference>
<reference evidence="8" key="2">
    <citation type="submission" date="2021-05" db="EMBL/GenBank/DDBJ databases">
        <title>Protein family content uncovers lineage relationships and bacterial pathway maintenance mechanisms in DPANN archaea.</title>
        <authorList>
            <person name="Castelle C.J."/>
            <person name="Meheust R."/>
            <person name="Jaffe A.L."/>
            <person name="Seitz K."/>
            <person name="Gong X."/>
            <person name="Baker B.J."/>
            <person name="Banfield J.F."/>
        </authorList>
    </citation>
    <scope>NUCLEOTIDE SEQUENCE</scope>
    <source>
        <strain evidence="8">RIFCSPHIGHO2_01_FULL_AR10_44_11</strain>
    </source>
</reference>
<evidence type="ECO:0000256" key="4">
    <source>
        <dbReference type="ARBA" id="ARBA00023004"/>
    </source>
</evidence>
<keyword evidence="3" id="KW-0479">Metal-binding</keyword>
<dbReference type="InterPro" id="IPR051198">
    <property type="entry name" value="BchE-like"/>
</dbReference>
<proteinExistence type="predicted"/>
<dbReference type="Pfam" id="PF02310">
    <property type="entry name" value="B12-binding"/>
    <property type="match status" value="1"/>
</dbReference>
<dbReference type="PROSITE" id="PS51918">
    <property type="entry name" value="RADICAL_SAM"/>
    <property type="match status" value="1"/>
</dbReference>
<evidence type="ECO:0000256" key="1">
    <source>
        <dbReference type="ARBA" id="ARBA00001966"/>
    </source>
</evidence>
<dbReference type="GO" id="GO:0031419">
    <property type="term" value="F:cobalamin binding"/>
    <property type="evidence" value="ECO:0007669"/>
    <property type="project" value="InterPro"/>
</dbReference>
<accession>A0A8T4KW40</accession>
<evidence type="ECO:0000259" key="7">
    <source>
        <dbReference type="PROSITE" id="PS51918"/>
    </source>
</evidence>
<dbReference type="InterPro" id="IPR058240">
    <property type="entry name" value="rSAM_sf"/>
</dbReference>
<feature type="domain" description="B12-binding" evidence="6">
    <location>
        <begin position="3"/>
        <end position="140"/>
    </location>
</feature>
<evidence type="ECO:0000256" key="2">
    <source>
        <dbReference type="ARBA" id="ARBA00022691"/>
    </source>
</evidence>
<gene>
    <name evidence="8" type="ORF">J4415_00610</name>
</gene>
<dbReference type="InterPro" id="IPR007197">
    <property type="entry name" value="rSAM"/>
</dbReference>
<dbReference type="InterPro" id="IPR006158">
    <property type="entry name" value="Cobalamin-bd"/>
</dbReference>
<dbReference type="SUPFAM" id="SSF52242">
    <property type="entry name" value="Cobalamin (vitamin B12)-binding domain"/>
    <property type="match status" value="1"/>
</dbReference>
<keyword evidence="2" id="KW-0949">S-adenosyl-L-methionine</keyword>
<comment type="caution">
    <text evidence="8">The sequence shown here is derived from an EMBL/GenBank/DDBJ whole genome shotgun (WGS) entry which is preliminary data.</text>
</comment>
<dbReference type="GO" id="GO:0003824">
    <property type="term" value="F:catalytic activity"/>
    <property type="evidence" value="ECO:0007669"/>
    <property type="project" value="InterPro"/>
</dbReference>
<dbReference type="CDD" id="cd02068">
    <property type="entry name" value="radical_SAM_B12_BD"/>
    <property type="match status" value="1"/>
</dbReference>
<dbReference type="SUPFAM" id="SSF102114">
    <property type="entry name" value="Radical SAM enzymes"/>
    <property type="match status" value="1"/>
</dbReference>
<dbReference type="SFLD" id="SFLDG01082">
    <property type="entry name" value="B12-binding_domain_containing"/>
    <property type="match status" value="1"/>
</dbReference>
<dbReference type="InterPro" id="IPR036724">
    <property type="entry name" value="Cobalamin-bd_sf"/>
</dbReference>
<evidence type="ECO:0000256" key="3">
    <source>
        <dbReference type="ARBA" id="ARBA00022723"/>
    </source>
</evidence>
<protein>
    <submittedName>
        <fullName evidence="8">B12-binding domain-containing radical SAM protein</fullName>
    </submittedName>
</protein>
<organism evidence="8 9">
    <name type="scientific">Candidatus Iainarchaeum sp</name>
    <dbReference type="NCBI Taxonomy" id="3101447"/>
    <lineage>
        <taxon>Archaea</taxon>
        <taxon>Candidatus Iainarchaeota</taxon>
        <taxon>Candidatus Iainarchaeia</taxon>
        <taxon>Candidatus Iainarchaeales</taxon>
        <taxon>Candidatus Iainarchaeaceae</taxon>
        <taxon>Candidatus Iainarchaeum</taxon>
    </lineage>
</organism>
<dbReference type="InterPro" id="IPR023404">
    <property type="entry name" value="rSAM_horseshoe"/>
</dbReference>
<evidence type="ECO:0000256" key="5">
    <source>
        <dbReference type="ARBA" id="ARBA00023014"/>
    </source>
</evidence>
<dbReference type="Gene3D" id="3.80.30.20">
    <property type="entry name" value="tm_1862 like domain"/>
    <property type="match status" value="1"/>
</dbReference>
<dbReference type="PROSITE" id="PS51332">
    <property type="entry name" value="B12_BINDING"/>
    <property type="match status" value="1"/>
</dbReference>
<dbReference type="SMART" id="SM00729">
    <property type="entry name" value="Elp3"/>
    <property type="match status" value="1"/>
</dbReference>
<dbReference type="SFLD" id="SFLDG01123">
    <property type="entry name" value="methyltransferase_(Class_B)"/>
    <property type="match status" value="1"/>
</dbReference>
<dbReference type="Proteomes" id="UP000677687">
    <property type="component" value="Unassembled WGS sequence"/>
</dbReference>
<name>A0A8T4KW40_9ARCH</name>
<evidence type="ECO:0000259" key="6">
    <source>
        <dbReference type="PROSITE" id="PS51332"/>
    </source>
</evidence>
<dbReference type="InterPro" id="IPR034466">
    <property type="entry name" value="Methyltransferase_Class_B"/>
</dbReference>
<dbReference type="EMBL" id="JAGVWD010000008">
    <property type="protein sequence ID" value="MBS3057110.1"/>
    <property type="molecule type" value="Genomic_DNA"/>
</dbReference>
<dbReference type="AlphaFoldDB" id="A0A8T4KW40"/>